<evidence type="ECO:0000256" key="2">
    <source>
        <dbReference type="ARBA" id="ARBA00018522"/>
    </source>
</evidence>
<comment type="similarity">
    <text evidence="1 5">Belongs to the transferase hexapeptide repeat family.</text>
</comment>
<dbReference type="Proteomes" id="UP000184512">
    <property type="component" value="Unassembled WGS sequence"/>
</dbReference>
<dbReference type="AlphaFoldDB" id="A0A1M6MV69"/>
<dbReference type="Gene3D" id="2.160.10.10">
    <property type="entry name" value="Hexapeptide repeat proteins"/>
    <property type="match status" value="1"/>
</dbReference>
<organism evidence="6 7">
    <name type="scientific">Tessaracoccus bendigoensis DSM 12906</name>
    <dbReference type="NCBI Taxonomy" id="1123357"/>
    <lineage>
        <taxon>Bacteria</taxon>
        <taxon>Bacillati</taxon>
        <taxon>Actinomycetota</taxon>
        <taxon>Actinomycetes</taxon>
        <taxon>Propionibacteriales</taxon>
        <taxon>Propionibacteriaceae</taxon>
        <taxon>Tessaracoccus</taxon>
    </lineage>
</organism>
<protein>
    <recommendedName>
        <fullName evidence="2 5">Serine acetyltransferase</fullName>
        <ecNumber evidence="5">2.3.1.30</ecNumber>
    </recommendedName>
</protein>
<dbReference type="Pfam" id="PF00132">
    <property type="entry name" value="Hexapep"/>
    <property type="match status" value="1"/>
</dbReference>
<evidence type="ECO:0000256" key="5">
    <source>
        <dbReference type="PIRNR" id="PIRNR000441"/>
    </source>
</evidence>
<dbReference type="InterPro" id="IPR005881">
    <property type="entry name" value="Ser_O-AcTrfase"/>
</dbReference>
<dbReference type="GO" id="GO:0006535">
    <property type="term" value="P:cysteine biosynthetic process from serine"/>
    <property type="evidence" value="ECO:0007669"/>
    <property type="project" value="InterPro"/>
</dbReference>
<keyword evidence="4 5" id="KW-0012">Acyltransferase</keyword>
<dbReference type="GO" id="GO:0009001">
    <property type="term" value="F:serine O-acetyltransferase activity"/>
    <property type="evidence" value="ECO:0007669"/>
    <property type="project" value="UniProtKB-EC"/>
</dbReference>
<dbReference type="PANTHER" id="PTHR42811">
    <property type="entry name" value="SERINE ACETYLTRANSFERASE"/>
    <property type="match status" value="1"/>
</dbReference>
<dbReference type="InterPro" id="IPR011004">
    <property type="entry name" value="Trimer_LpxA-like_sf"/>
</dbReference>
<evidence type="ECO:0000256" key="1">
    <source>
        <dbReference type="ARBA" id="ARBA00007274"/>
    </source>
</evidence>
<evidence type="ECO:0000313" key="7">
    <source>
        <dbReference type="Proteomes" id="UP000184512"/>
    </source>
</evidence>
<evidence type="ECO:0000313" key="6">
    <source>
        <dbReference type="EMBL" id="SHJ87395.1"/>
    </source>
</evidence>
<proteinExistence type="inferred from homology"/>
<keyword evidence="3 5" id="KW-0808">Transferase</keyword>
<accession>A0A1M6MV69</accession>
<dbReference type="EMBL" id="FQZG01000097">
    <property type="protein sequence ID" value="SHJ87395.1"/>
    <property type="molecule type" value="Genomic_DNA"/>
</dbReference>
<dbReference type="CDD" id="cd03354">
    <property type="entry name" value="LbH_SAT"/>
    <property type="match status" value="1"/>
</dbReference>
<comment type="catalytic activity">
    <reaction evidence="5">
        <text>L-serine + acetyl-CoA = O-acetyl-L-serine + CoA</text>
        <dbReference type="Rhea" id="RHEA:24560"/>
        <dbReference type="ChEBI" id="CHEBI:33384"/>
        <dbReference type="ChEBI" id="CHEBI:57287"/>
        <dbReference type="ChEBI" id="CHEBI:57288"/>
        <dbReference type="ChEBI" id="CHEBI:58340"/>
        <dbReference type="EC" id="2.3.1.30"/>
    </reaction>
</comment>
<reference evidence="6 7" key="1">
    <citation type="submission" date="2016-11" db="EMBL/GenBank/DDBJ databases">
        <authorList>
            <person name="Jaros S."/>
            <person name="Januszkiewicz K."/>
            <person name="Wedrychowicz H."/>
        </authorList>
    </citation>
    <scope>NUCLEOTIDE SEQUENCE [LARGE SCALE GENOMIC DNA]</scope>
    <source>
        <strain evidence="6 7">DSM 12906</strain>
    </source>
</reference>
<dbReference type="SUPFAM" id="SSF51161">
    <property type="entry name" value="Trimeric LpxA-like enzymes"/>
    <property type="match status" value="1"/>
</dbReference>
<dbReference type="STRING" id="1123357.SAMN02745244_03472"/>
<dbReference type="InterPro" id="IPR001451">
    <property type="entry name" value="Hexapep"/>
</dbReference>
<gene>
    <name evidence="6" type="ORF">SAMN02745244_03472</name>
</gene>
<keyword evidence="7" id="KW-1185">Reference proteome</keyword>
<dbReference type="GO" id="GO:0005737">
    <property type="term" value="C:cytoplasm"/>
    <property type="evidence" value="ECO:0007669"/>
    <property type="project" value="InterPro"/>
</dbReference>
<dbReference type="Pfam" id="PF14602">
    <property type="entry name" value="Hexapep_2"/>
    <property type="match status" value="1"/>
</dbReference>
<name>A0A1M6MV69_9ACTN</name>
<evidence type="ECO:0000256" key="4">
    <source>
        <dbReference type="ARBA" id="ARBA00023315"/>
    </source>
</evidence>
<dbReference type="EC" id="2.3.1.30" evidence="5"/>
<evidence type="ECO:0000256" key="3">
    <source>
        <dbReference type="ARBA" id="ARBA00022679"/>
    </source>
</evidence>
<dbReference type="InterPro" id="IPR045304">
    <property type="entry name" value="LbH_SAT"/>
</dbReference>
<dbReference type="PIRSF" id="PIRSF000441">
    <property type="entry name" value="CysE"/>
    <property type="match status" value="1"/>
</dbReference>
<sequence length="198" mass="21217">MGKSRGVIASDKARGMAAMLAPNPPFRARLNYLLFNSEFHCVVVYRLGRYARLLREHRPAAGLVLTFAHRVINRFVTHLDHVDISPQADIGPGLLLMHRHGVLIGPVIVGRNCVIHQNVTIGQRVAGGDRGLPTIGDNVWIGPAAVITGSVNIGDGVTISAGSVLSKDVPDRCLVAGNPARVIVKDYDNAPMIGVQPD</sequence>